<dbReference type="EMBL" id="FMTM01000011">
    <property type="protein sequence ID" value="SCW82609.1"/>
    <property type="molecule type" value="Genomic_DNA"/>
</dbReference>
<keyword evidence="9" id="KW-0472">Membrane</keyword>
<dbReference type="InterPro" id="IPR003594">
    <property type="entry name" value="HATPase_dom"/>
</dbReference>
<dbReference type="InterPro" id="IPR004358">
    <property type="entry name" value="Sig_transdc_His_kin-like_C"/>
</dbReference>
<dbReference type="PRINTS" id="PR00344">
    <property type="entry name" value="BCTRLSENSOR"/>
</dbReference>
<dbReference type="InterPro" id="IPR003660">
    <property type="entry name" value="HAMP_dom"/>
</dbReference>
<dbReference type="SUPFAM" id="SSF52172">
    <property type="entry name" value="CheY-like"/>
    <property type="match status" value="2"/>
</dbReference>
<dbReference type="PANTHER" id="PTHR43047">
    <property type="entry name" value="TWO-COMPONENT HISTIDINE PROTEIN KINASE"/>
    <property type="match status" value="1"/>
</dbReference>
<evidence type="ECO:0000313" key="14">
    <source>
        <dbReference type="Proteomes" id="UP000199542"/>
    </source>
</evidence>
<dbReference type="GO" id="GO:0009927">
    <property type="term" value="F:histidine phosphotransfer kinase activity"/>
    <property type="evidence" value="ECO:0007669"/>
    <property type="project" value="TreeGrafter"/>
</dbReference>
<comment type="catalytic activity">
    <reaction evidence="1">
        <text>ATP + protein L-histidine = ADP + protein N-phospho-L-histidine.</text>
        <dbReference type="EC" id="2.7.13.3"/>
    </reaction>
</comment>
<dbReference type="InterPro" id="IPR036097">
    <property type="entry name" value="HisK_dim/P_sf"/>
</dbReference>
<feature type="modified residue" description="4-aspartylphosphate" evidence="8">
    <location>
        <position position="711"/>
    </location>
</feature>
<evidence type="ECO:0000256" key="1">
    <source>
        <dbReference type="ARBA" id="ARBA00000085"/>
    </source>
</evidence>
<dbReference type="Pfam" id="PF00072">
    <property type="entry name" value="Response_reg"/>
    <property type="match status" value="2"/>
</dbReference>
<dbReference type="InterPro" id="IPR003661">
    <property type="entry name" value="HisK_dim/P_dom"/>
</dbReference>
<dbReference type="Pfam" id="PF02518">
    <property type="entry name" value="HATPase_c"/>
    <property type="match status" value="1"/>
</dbReference>
<evidence type="ECO:0000256" key="7">
    <source>
        <dbReference type="ARBA" id="ARBA00023012"/>
    </source>
</evidence>
<dbReference type="CDD" id="cd00082">
    <property type="entry name" value="HisKA"/>
    <property type="match status" value="1"/>
</dbReference>
<dbReference type="PROSITE" id="PS50109">
    <property type="entry name" value="HIS_KIN"/>
    <property type="match status" value="1"/>
</dbReference>
<dbReference type="Pfam" id="PF12860">
    <property type="entry name" value="PAS_7"/>
    <property type="match status" value="1"/>
</dbReference>
<keyword evidence="5" id="KW-0808">Transferase</keyword>
<dbReference type="InterPro" id="IPR011006">
    <property type="entry name" value="CheY-like_superfamily"/>
</dbReference>
<dbReference type="PANTHER" id="PTHR43047:SF72">
    <property type="entry name" value="OSMOSENSING HISTIDINE PROTEIN KINASE SLN1"/>
    <property type="match status" value="1"/>
</dbReference>
<feature type="domain" description="HAMP" evidence="12">
    <location>
        <begin position="212"/>
        <end position="264"/>
    </location>
</feature>
<comment type="subcellular location">
    <subcellularLocation>
        <location evidence="2">Membrane</location>
    </subcellularLocation>
</comment>
<dbReference type="InterPro" id="IPR001789">
    <property type="entry name" value="Sig_transdc_resp-reg_receiver"/>
</dbReference>
<dbReference type="Proteomes" id="UP000199542">
    <property type="component" value="Unassembled WGS sequence"/>
</dbReference>
<dbReference type="Gene3D" id="3.30.450.20">
    <property type="entry name" value="PAS domain"/>
    <property type="match status" value="1"/>
</dbReference>
<keyword evidence="9" id="KW-1133">Transmembrane helix</keyword>
<dbReference type="GO" id="GO:0000155">
    <property type="term" value="F:phosphorelay sensor kinase activity"/>
    <property type="evidence" value="ECO:0007669"/>
    <property type="project" value="InterPro"/>
</dbReference>
<gene>
    <name evidence="13" type="ORF">SAMN02927900_05361</name>
</gene>
<dbReference type="Gene3D" id="3.30.565.10">
    <property type="entry name" value="Histidine kinase-like ATPase, C-terminal domain"/>
    <property type="match status" value="1"/>
</dbReference>
<feature type="domain" description="Response regulatory" evidence="11">
    <location>
        <begin position="662"/>
        <end position="775"/>
    </location>
</feature>
<dbReference type="FunFam" id="3.30.565.10:FF:000010">
    <property type="entry name" value="Sensor histidine kinase RcsC"/>
    <property type="match status" value="1"/>
</dbReference>
<dbReference type="SUPFAM" id="SSF55874">
    <property type="entry name" value="ATPase domain of HSP90 chaperone/DNA topoisomerase II/histidine kinase"/>
    <property type="match status" value="1"/>
</dbReference>
<evidence type="ECO:0000256" key="9">
    <source>
        <dbReference type="SAM" id="Phobius"/>
    </source>
</evidence>
<name>A0A1G4TPR4_9HYPH</name>
<feature type="modified residue" description="4-aspartylphosphate" evidence="8">
    <location>
        <position position="830"/>
    </location>
</feature>
<evidence type="ECO:0000256" key="8">
    <source>
        <dbReference type="PROSITE-ProRule" id="PRU00169"/>
    </source>
</evidence>
<evidence type="ECO:0000259" key="11">
    <source>
        <dbReference type="PROSITE" id="PS50110"/>
    </source>
</evidence>
<dbReference type="SMART" id="SM00448">
    <property type="entry name" value="REC"/>
    <property type="match status" value="2"/>
</dbReference>
<keyword evidence="6" id="KW-0418">Kinase</keyword>
<dbReference type="SUPFAM" id="SSF47384">
    <property type="entry name" value="Homodimeric domain of signal transducing histidine kinase"/>
    <property type="match status" value="1"/>
</dbReference>
<dbReference type="Pfam" id="PF00512">
    <property type="entry name" value="HisKA"/>
    <property type="match status" value="1"/>
</dbReference>
<keyword evidence="9" id="KW-0812">Transmembrane</keyword>
<evidence type="ECO:0000256" key="6">
    <source>
        <dbReference type="ARBA" id="ARBA00022777"/>
    </source>
</evidence>
<dbReference type="SMART" id="SM00304">
    <property type="entry name" value="HAMP"/>
    <property type="match status" value="1"/>
</dbReference>
<evidence type="ECO:0000313" key="13">
    <source>
        <dbReference type="EMBL" id="SCW82609.1"/>
    </source>
</evidence>
<dbReference type="InterPro" id="IPR005467">
    <property type="entry name" value="His_kinase_dom"/>
</dbReference>
<dbReference type="SMART" id="SM00388">
    <property type="entry name" value="HisKA"/>
    <property type="match status" value="1"/>
</dbReference>
<dbReference type="CDD" id="cd16922">
    <property type="entry name" value="HATPase_EvgS-ArcB-TorS-like"/>
    <property type="match status" value="1"/>
</dbReference>
<organism evidence="13 14">
    <name type="scientific">Rhizobium mongolense subsp. loessense</name>
    <dbReference type="NCBI Taxonomy" id="158890"/>
    <lineage>
        <taxon>Bacteria</taxon>
        <taxon>Pseudomonadati</taxon>
        <taxon>Pseudomonadota</taxon>
        <taxon>Alphaproteobacteria</taxon>
        <taxon>Hyphomicrobiales</taxon>
        <taxon>Rhizobiaceae</taxon>
        <taxon>Rhizobium/Agrobacterium group</taxon>
        <taxon>Rhizobium</taxon>
    </lineage>
</organism>
<feature type="domain" description="Histidine kinase" evidence="10">
    <location>
        <begin position="417"/>
        <end position="639"/>
    </location>
</feature>
<dbReference type="SUPFAM" id="SSF55785">
    <property type="entry name" value="PYP-like sensor domain (PAS domain)"/>
    <property type="match status" value="1"/>
</dbReference>
<feature type="domain" description="Response regulatory" evidence="11">
    <location>
        <begin position="781"/>
        <end position="897"/>
    </location>
</feature>
<reference evidence="13 14" key="1">
    <citation type="submission" date="2016-10" db="EMBL/GenBank/DDBJ databases">
        <authorList>
            <person name="de Groot N.N."/>
        </authorList>
    </citation>
    <scope>NUCLEOTIDE SEQUENCE [LARGE SCALE GENOMIC DNA]</scope>
    <source>
        <strain evidence="13 14">CGMCC 1.3401</strain>
    </source>
</reference>
<evidence type="ECO:0000256" key="4">
    <source>
        <dbReference type="ARBA" id="ARBA00022553"/>
    </source>
</evidence>
<dbReference type="PROSITE" id="PS50110">
    <property type="entry name" value="RESPONSE_REGULATORY"/>
    <property type="match status" value="2"/>
</dbReference>
<keyword evidence="7" id="KW-0902">Two-component regulatory system</keyword>
<dbReference type="Gene3D" id="3.40.50.2300">
    <property type="match status" value="2"/>
</dbReference>
<dbReference type="Gene3D" id="6.10.340.10">
    <property type="match status" value="1"/>
</dbReference>
<dbReference type="Gene3D" id="1.10.287.130">
    <property type="match status" value="1"/>
</dbReference>
<dbReference type="GO" id="GO:0005886">
    <property type="term" value="C:plasma membrane"/>
    <property type="evidence" value="ECO:0007669"/>
    <property type="project" value="TreeGrafter"/>
</dbReference>
<protein>
    <recommendedName>
        <fullName evidence="3">histidine kinase</fullName>
        <ecNumber evidence="3">2.7.13.3</ecNumber>
    </recommendedName>
</protein>
<sequence length="904" mass="100222">MSAMNLIRIRFNRLMDRKISIRLVCLSAGLLGALLLSVAFMAHDLLENQRRVEEANARFHMFDAAVRAHRHFGEMRYWLTDLSVSLLTLSERRAEAARDALEENLAHIRAFAPDAAGTIDQGSKAYYAKAMEAVDAYTEGNRVIGNTQLAAARKFSDEIDTVLKGLEERLETEADGARDAAAAAARNTYTRALIAVALITIAGAIMTWLVLRSILVPLARVDKAMVQLTEGQEDVELPPEGNDEFGRLSTTLRLLRESQAQRRILEAAAVRQRNTVTTAIETIPDGFAFFDAQDRLVLVNQRYLEIFPDIAELMTPGRPFEDIARAQAKRATAEIGAAGLETWVQEAIRRHRDPQGMIERQFDNGTWLRIAKRKTPEGGTIAVYTDITDLKQRQVELEEARQGAEVASEEKSRFLASMSHELRTPLNAIIGYSEMLIEDANDLAQPGLVADLGKIMASGRHLLALINDVLDLSKIEAGKMELYVERFSLMQLLSDVESTVAPLVAKKGNRLTLKVSIEPDEVETDKTKLRQNLFNLLSNAAKFTDHGEILLTVTRKSDRHGDWLEFSVSDDGIGMTERQQAKLFQAFVQVDSSTTRNYGGTGLGLAITQHFVRMMGGTIEVESELGKGSTFRFKIPAICRAREIEEIPPQNEAQEEVQTHGTVLVIDDEAKARKFVSDAIRGAGFKVVEARGGEEGMARVRKLHPDAVILDVIMPGQDGWSVLREIKSDAALRHIPVILATVVGDREMGLAFGAADHLIKPIDPRQLVDTLNAVAGDRRHDVLVVDDDPATRELFRRVLLREGWRVREAADGRGGLEQLDAGRPSIMVLDLMMPNMDGFGLLSAIQERQDLSDLPIVVVTSKDLTRDELDWLGVRAKEVIRKGAKGRAELIAALKRHVPLSEDA</sequence>
<dbReference type="CDD" id="cd17574">
    <property type="entry name" value="REC_OmpR"/>
    <property type="match status" value="1"/>
</dbReference>
<dbReference type="AlphaFoldDB" id="A0A1G4TPR4"/>
<evidence type="ECO:0000259" key="10">
    <source>
        <dbReference type="PROSITE" id="PS50109"/>
    </source>
</evidence>
<dbReference type="InterPro" id="IPR036890">
    <property type="entry name" value="HATPase_C_sf"/>
</dbReference>
<dbReference type="InterPro" id="IPR035965">
    <property type="entry name" value="PAS-like_dom_sf"/>
</dbReference>
<evidence type="ECO:0000259" key="12">
    <source>
        <dbReference type="PROSITE" id="PS50885"/>
    </source>
</evidence>
<dbReference type="SUPFAM" id="SSF158472">
    <property type="entry name" value="HAMP domain-like"/>
    <property type="match status" value="1"/>
</dbReference>
<feature type="transmembrane region" description="Helical" evidence="9">
    <location>
        <begin position="192"/>
        <end position="211"/>
    </location>
</feature>
<dbReference type="SMART" id="SM00387">
    <property type="entry name" value="HATPase_c"/>
    <property type="match status" value="1"/>
</dbReference>
<dbReference type="Pfam" id="PF00672">
    <property type="entry name" value="HAMP"/>
    <property type="match status" value="1"/>
</dbReference>
<dbReference type="PROSITE" id="PS50885">
    <property type="entry name" value="HAMP"/>
    <property type="match status" value="1"/>
</dbReference>
<evidence type="ECO:0000256" key="5">
    <source>
        <dbReference type="ARBA" id="ARBA00022679"/>
    </source>
</evidence>
<proteinExistence type="predicted"/>
<dbReference type="EC" id="2.7.13.3" evidence="3"/>
<evidence type="ECO:0000256" key="3">
    <source>
        <dbReference type="ARBA" id="ARBA00012438"/>
    </source>
</evidence>
<accession>A0A1G4TPR4</accession>
<evidence type="ECO:0000256" key="2">
    <source>
        <dbReference type="ARBA" id="ARBA00004370"/>
    </source>
</evidence>
<keyword evidence="4 8" id="KW-0597">Phosphoprotein</keyword>